<protein>
    <submittedName>
        <fullName evidence="2">Uncharacterized protein</fullName>
    </submittedName>
</protein>
<dbReference type="VEuPathDB" id="AmoebaDB:EIN_379770"/>
<accession>A0A0A1UAS9</accession>
<dbReference type="KEGG" id="eiv:EIN_379770"/>
<dbReference type="OMA" id="ITMSADN"/>
<name>A0A0A1UAS9_ENTIV</name>
<dbReference type="EMBL" id="KB206395">
    <property type="protein sequence ID" value="ELP92090.1"/>
    <property type="molecule type" value="Genomic_DNA"/>
</dbReference>
<keyword evidence="3" id="KW-1185">Reference proteome</keyword>
<evidence type="ECO:0000256" key="1">
    <source>
        <dbReference type="SAM" id="MobiDB-lite"/>
    </source>
</evidence>
<organism evidence="2 3">
    <name type="scientific">Entamoeba invadens IP1</name>
    <dbReference type="NCBI Taxonomy" id="370355"/>
    <lineage>
        <taxon>Eukaryota</taxon>
        <taxon>Amoebozoa</taxon>
        <taxon>Evosea</taxon>
        <taxon>Archamoebae</taxon>
        <taxon>Mastigamoebida</taxon>
        <taxon>Entamoebidae</taxon>
        <taxon>Entamoeba</taxon>
    </lineage>
</organism>
<feature type="compositionally biased region" description="Basic residues" evidence="1">
    <location>
        <begin position="25"/>
        <end position="37"/>
    </location>
</feature>
<proteinExistence type="predicted"/>
<dbReference type="Proteomes" id="UP000014680">
    <property type="component" value="Unassembled WGS sequence"/>
</dbReference>
<feature type="compositionally biased region" description="Basic and acidic residues" evidence="1">
    <location>
        <begin position="12"/>
        <end position="24"/>
    </location>
</feature>
<evidence type="ECO:0000313" key="3">
    <source>
        <dbReference type="Proteomes" id="UP000014680"/>
    </source>
</evidence>
<dbReference type="RefSeq" id="XP_004258861.1">
    <property type="nucleotide sequence ID" value="XM_004258813.1"/>
</dbReference>
<dbReference type="GeneID" id="14891122"/>
<dbReference type="OrthoDB" id="29151at2759"/>
<feature type="compositionally biased region" description="Basic and acidic residues" evidence="1">
    <location>
        <begin position="55"/>
        <end position="65"/>
    </location>
</feature>
<evidence type="ECO:0000313" key="2">
    <source>
        <dbReference type="EMBL" id="ELP92090.1"/>
    </source>
</evidence>
<gene>
    <name evidence="2" type="ORF">EIN_379770</name>
</gene>
<sequence length="217" mass="24390">MSTNTEQPAVAVEHDVKPVADKLKKDKKKTTKKEHKEKKVTKLVYGASNYEPEEIVQKETSDVQMHKKQKKSVSSKPKMGQPQPQVPIQEITLSHNILCLFDEDSLASGSFVRRYMDDNGFVSVVILSKMLGFPPESFPQAVEVCKRFNSKITMSADNTAVGLGENSNNYALPLSERITHIDDSQSTLMKLQAKTKEKILRNAGHQDFKRQIGSQKD</sequence>
<feature type="region of interest" description="Disordered" evidence="1">
    <location>
        <begin position="1"/>
        <end position="37"/>
    </location>
</feature>
<reference evidence="2 3" key="1">
    <citation type="submission" date="2012-10" db="EMBL/GenBank/DDBJ databases">
        <authorList>
            <person name="Zafar N."/>
            <person name="Inman J."/>
            <person name="Hall N."/>
            <person name="Lorenzi H."/>
            <person name="Caler E."/>
        </authorList>
    </citation>
    <scope>NUCLEOTIDE SEQUENCE [LARGE SCALE GENOMIC DNA]</scope>
    <source>
        <strain evidence="2 3">IP1</strain>
    </source>
</reference>
<feature type="region of interest" description="Disordered" evidence="1">
    <location>
        <begin position="55"/>
        <end position="84"/>
    </location>
</feature>
<dbReference type="AlphaFoldDB" id="A0A0A1UAS9"/>